<name>A0AAE8SY77_9PEZI</name>
<protein>
    <recommendedName>
        <fullName evidence="3">Protein kinase domain-containing protein</fullName>
    </recommendedName>
</protein>
<dbReference type="AlphaFoldDB" id="A0AAE8SY77"/>
<dbReference type="Proteomes" id="UP001187682">
    <property type="component" value="Unassembled WGS sequence"/>
</dbReference>
<dbReference type="EMBL" id="ONZQ02000013">
    <property type="protein sequence ID" value="SPO05564.1"/>
    <property type="molecule type" value="Genomic_DNA"/>
</dbReference>
<evidence type="ECO:0000313" key="1">
    <source>
        <dbReference type="EMBL" id="SPO05564.1"/>
    </source>
</evidence>
<comment type="caution">
    <text evidence="1">The sequence shown here is derived from an EMBL/GenBank/DDBJ whole genome shotgun (WGS) entry which is preliminary data.</text>
</comment>
<dbReference type="Gene3D" id="1.10.510.10">
    <property type="entry name" value="Transferase(Phosphotransferase) domain 1"/>
    <property type="match status" value="1"/>
</dbReference>
<sequence length="109" mass="12490">MVVAYMHGLGYVHGGEPLFPSDIWRLACTAWAILGQRPFQDSFLLGPDDATSDQVDALGPLPPEWWEKWEARSKKFTEGGQTKEGRYPWTFNQQLKKASRNHGKSRAWR</sequence>
<gene>
    <name evidence="1" type="ORF">DNG_08251</name>
</gene>
<evidence type="ECO:0000313" key="2">
    <source>
        <dbReference type="Proteomes" id="UP001187682"/>
    </source>
</evidence>
<evidence type="ECO:0008006" key="3">
    <source>
        <dbReference type="Google" id="ProtNLM"/>
    </source>
</evidence>
<keyword evidence="2" id="KW-1185">Reference proteome</keyword>
<accession>A0AAE8SY77</accession>
<reference evidence="1" key="1">
    <citation type="submission" date="2018-03" db="EMBL/GenBank/DDBJ databases">
        <authorList>
            <person name="Guldener U."/>
        </authorList>
    </citation>
    <scope>NUCLEOTIDE SEQUENCE</scope>
</reference>
<proteinExistence type="predicted"/>
<organism evidence="1 2">
    <name type="scientific">Cephalotrichum gorgonifer</name>
    <dbReference type="NCBI Taxonomy" id="2041049"/>
    <lineage>
        <taxon>Eukaryota</taxon>
        <taxon>Fungi</taxon>
        <taxon>Dikarya</taxon>
        <taxon>Ascomycota</taxon>
        <taxon>Pezizomycotina</taxon>
        <taxon>Sordariomycetes</taxon>
        <taxon>Hypocreomycetidae</taxon>
        <taxon>Microascales</taxon>
        <taxon>Microascaceae</taxon>
        <taxon>Cephalotrichum</taxon>
    </lineage>
</organism>